<dbReference type="PANTHER" id="PTHR37841">
    <property type="entry name" value="GLR2918 PROTEIN"/>
    <property type="match status" value="1"/>
</dbReference>
<dbReference type="RefSeq" id="WP_231006671.1">
    <property type="nucleotide sequence ID" value="NZ_JAJNEC010000005.1"/>
</dbReference>
<comment type="caution">
    <text evidence="1">The sequence shown here is derived from an EMBL/GenBank/DDBJ whole genome shotgun (WGS) entry which is preliminary data.</text>
</comment>
<dbReference type="Pfam" id="PF14903">
    <property type="entry name" value="WG_beta_rep"/>
    <property type="match status" value="7"/>
</dbReference>
<evidence type="ECO:0000313" key="1">
    <source>
        <dbReference type="EMBL" id="MCD2424550.1"/>
    </source>
</evidence>
<evidence type="ECO:0000313" key="2">
    <source>
        <dbReference type="Proteomes" id="UP001199816"/>
    </source>
</evidence>
<gene>
    <name evidence="1" type="ORF">LQ567_17350</name>
</gene>
<proteinExistence type="predicted"/>
<dbReference type="EMBL" id="JAJNEC010000005">
    <property type="protein sequence ID" value="MCD2424550.1"/>
    <property type="molecule type" value="Genomic_DNA"/>
</dbReference>
<accession>A0ABS8PTZ2</accession>
<organism evidence="1 2">
    <name type="scientific">Niabella pedocola</name>
    <dbReference type="NCBI Taxonomy" id="1752077"/>
    <lineage>
        <taxon>Bacteria</taxon>
        <taxon>Pseudomonadati</taxon>
        <taxon>Bacteroidota</taxon>
        <taxon>Chitinophagia</taxon>
        <taxon>Chitinophagales</taxon>
        <taxon>Chitinophagaceae</taxon>
        <taxon>Niabella</taxon>
    </lineage>
</organism>
<name>A0ABS8PTZ2_9BACT</name>
<protein>
    <submittedName>
        <fullName evidence="1">WG repeat-containing protein</fullName>
    </submittedName>
</protein>
<dbReference type="SUPFAM" id="SSF69360">
    <property type="entry name" value="Cell wall binding repeat"/>
    <property type="match status" value="1"/>
</dbReference>
<dbReference type="PANTHER" id="PTHR37841:SF1">
    <property type="entry name" value="DUF3298 DOMAIN-CONTAINING PROTEIN"/>
    <property type="match status" value="1"/>
</dbReference>
<keyword evidence="2" id="KW-1185">Reference proteome</keyword>
<dbReference type="InterPro" id="IPR032774">
    <property type="entry name" value="WG_beta_rep"/>
</dbReference>
<dbReference type="Proteomes" id="UP001199816">
    <property type="component" value="Unassembled WGS sequence"/>
</dbReference>
<sequence length="363" mass="41002">MLSILRYTLWLCIFLPCGLFSQNSAPYTVLFSTLELETAYPFHEQRALVVMGDRYRYLTDKGSLLPFQFRRTSEHPGFFENGRALVYTPSGKYGYIDPEGLLVIDTVYTDARPFSDSLAVVRRNGFWGYINIEGKEVLSFTNKYDILTPFKNGVAVVYNTGSTLSDDMKFGVINKKGAIVVPLEFDRIAEFNEGYAIAGRERNGGVGIIDKTGKFIVPPQYEVLSDVREGMCAFQTEKSNQWGFINLEGKEIVPAIYEYAGDFHEGLAYVVNQEHKTGFINKKGDLVIGFRFKDAGDFSEGVAAAAVDTIKNNKRATLYGYINKQGHWVIEPSFESAMPCTDGKMLVSYWFNNKLKQVYIQKK</sequence>
<reference evidence="1 2" key="1">
    <citation type="submission" date="2021-11" db="EMBL/GenBank/DDBJ databases">
        <title>Genomic of Niabella pedocola.</title>
        <authorList>
            <person name="Wu T."/>
        </authorList>
    </citation>
    <scope>NUCLEOTIDE SEQUENCE [LARGE SCALE GENOMIC DNA]</scope>
    <source>
        <strain evidence="1 2">JCM 31011</strain>
    </source>
</reference>